<evidence type="ECO:0000313" key="10">
    <source>
        <dbReference type="EMBL" id="KAH6832210.1"/>
    </source>
</evidence>
<dbReference type="Gene3D" id="1.10.510.10">
    <property type="entry name" value="Transferase(Phosphotransferase) domain 1"/>
    <property type="match status" value="1"/>
</dbReference>
<evidence type="ECO:0000256" key="3">
    <source>
        <dbReference type="ARBA" id="ARBA00022692"/>
    </source>
</evidence>
<dbReference type="GO" id="GO:0004672">
    <property type="term" value="F:protein kinase activity"/>
    <property type="evidence" value="ECO:0007669"/>
    <property type="project" value="InterPro"/>
</dbReference>
<dbReference type="Pfam" id="PF00560">
    <property type="entry name" value="LRR_1"/>
    <property type="match status" value="1"/>
</dbReference>
<dbReference type="InterPro" id="IPR001611">
    <property type="entry name" value="Leu-rich_rpt"/>
</dbReference>
<evidence type="ECO:0000256" key="4">
    <source>
        <dbReference type="ARBA" id="ARBA00022737"/>
    </source>
</evidence>
<keyword evidence="2" id="KW-0433">Leucine-rich repeat</keyword>
<dbReference type="Proteomes" id="UP001190926">
    <property type="component" value="Unassembled WGS sequence"/>
</dbReference>
<dbReference type="AlphaFoldDB" id="A0AAD4PAR0"/>
<dbReference type="SUPFAM" id="SSF52058">
    <property type="entry name" value="L domain-like"/>
    <property type="match status" value="1"/>
</dbReference>
<feature type="transmembrane region" description="Helical" evidence="7">
    <location>
        <begin position="239"/>
        <end position="264"/>
    </location>
</feature>
<dbReference type="GO" id="GO:0005524">
    <property type="term" value="F:ATP binding"/>
    <property type="evidence" value="ECO:0007669"/>
    <property type="project" value="InterPro"/>
</dbReference>
<evidence type="ECO:0000313" key="11">
    <source>
        <dbReference type="Proteomes" id="UP001190926"/>
    </source>
</evidence>
<feature type="chain" id="PRO_5042056230" description="Protein kinase domain-containing protein" evidence="8">
    <location>
        <begin position="24"/>
        <end position="584"/>
    </location>
</feature>
<dbReference type="InterPro" id="IPR032675">
    <property type="entry name" value="LRR_dom_sf"/>
</dbReference>
<dbReference type="InterPro" id="IPR046959">
    <property type="entry name" value="PRK1-6/SRF4-like"/>
</dbReference>
<keyword evidence="4" id="KW-0677">Repeat</keyword>
<dbReference type="EMBL" id="SDAM02000072">
    <property type="protein sequence ID" value="KAH6832210.1"/>
    <property type="molecule type" value="Genomic_DNA"/>
</dbReference>
<dbReference type="SUPFAM" id="SSF56112">
    <property type="entry name" value="Protein kinase-like (PK-like)"/>
    <property type="match status" value="1"/>
</dbReference>
<dbReference type="InterPro" id="IPR011009">
    <property type="entry name" value="Kinase-like_dom_sf"/>
</dbReference>
<reference evidence="10 11" key="1">
    <citation type="journal article" date="2021" name="Nat. Commun.">
        <title>Incipient diploidization of the medicinal plant Perilla within 10,000 years.</title>
        <authorList>
            <person name="Zhang Y."/>
            <person name="Shen Q."/>
            <person name="Leng L."/>
            <person name="Zhang D."/>
            <person name="Chen S."/>
            <person name="Shi Y."/>
            <person name="Ning Z."/>
            <person name="Chen S."/>
        </authorList>
    </citation>
    <scope>NUCLEOTIDE SEQUENCE [LARGE SCALE GENOMIC DNA]</scope>
    <source>
        <strain evidence="11">cv. PC099</strain>
    </source>
</reference>
<dbReference type="Gene3D" id="3.30.200.20">
    <property type="entry name" value="Phosphorylase Kinase, domain 1"/>
    <property type="match status" value="1"/>
</dbReference>
<dbReference type="Pfam" id="PF00069">
    <property type="entry name" value="Pkinase"/>
    <property type="match status" value="1"/>
</dbReference>
<name>A0AAD4PAR0_PERFH</name>
<dbReference type="GO" id="GO:0016020">
    <property type="term" value="C:membrane"/>
    <property type="evidence" value="ECO:0007669"/>
    <property type="project" value="UniProtKB-SubCell"/>
</dbReference>
<dbReference type="InterPro" id="IPR000719">
    <property type="entry name" value="Prot_kinase_dom"/>
</dbReference>
<keyword evidence="8" id="KW-0732">Signal</keyword>
<dbReference type="PANTHER" id="PTHR48007:SF40">
    <property type="entry name" value="SERINE-THREONINE_TYROSINE-PROTEIN KINASE CATALYTIC DOMAIN-CONTAINING PROTEIN"/>
    <property type="match status" value="1"/>
</dbReference>
<evidence type="ECO:0000256" key="2">
    <source>
        <dbReference type="ARBA" id="ARBA00022614"/>
    </source>
</evidence>
<keyword evidence="11" id="KW-1185">Reference proteome</keyword>
<organism evidence="10 11">
    <name type="scientific">Perilla frutescens var. hirtella</name>
    <name type="common">Perilla citriodora</name>
    <name type="synonym">Perilla setoyensis</name>
    <dbReference type="NCBI Taxonomy" id="608512"/>
    <lineage>
        <taxon>Eukaryota</taxon>
        <taxon>Viridiplantae</taxon>
        <taxon>Streptophyta</taxon>
        <taxon>Embryophyta</taxon>
        <taxon>Tracheophyta</taxon>
        <taxon>Spermatophyta</taxon>
        <taxon>Magnoliopsida</taxon>
        <taxon>eudicotyledons</taxon>
        <taxon>Gunneridae</taxon>
        <taxon>Pentapetalae</taxon>
        <taxon>asterids</taxon>
        <taxon>lamiids</taxon>
        <taxon>Lamiales</taxon>
        <taxon>Lamiaceae</taxon>
        <taxon>Nepetoideae</taxon>
        <taxon>Elsholtzieae</taxon>
        <taxon>Perilla</taxon>
    </lineage>
</organism>
<comment type="subcellular location">
    <subcellularLocation>
        <location evidence="1">Membrane</location>
    </subcellularLocation>
</comment>
<keyword evidence="3 7" id="KW-0812">Transmembrane</keyword>
<accession>A0AAD4PAR0</accession>
<evidence type="ECO:0000259" key="9">
    <source>
        <dbReference type="PROSITE" id="PS50011"/>
    </source>
</evidence>
<dbReference type="PANTHER" id="PTHR48007">
    <property type="entry name" value="LEUCINE-RICH REPEAT RECEPTOR-LIKE PROTEIN KINASE PXC1"/>
    <property type="match status" value="1"/>
</dbReference>
<evidence type="ECO:0000256" key="8">
    <source>
        <dbReference type="SAM" id="SignalP"/>
    </source>
</evidence>
<gene>
    <name evidence="10" type="ORF">C2S53_005559</name>
</gene>
<keyword evidence="5 7" id="KW-1133">Transmembrane helix</keyword>
<keyword evidence="6 7" id="KW-0472">Membrane</keyword>
<evidence type="ECO:0000256" key="6">
    <source>
        <dbReference type="ARBA" id="ARBA00023136"/>
    </source>
</evidence>
<dbReference type="Gene3D" id="3.80.10.10">
    <property type="entry name" value="Ribonuclease Inhibitor"/>
    <property type="match status" value="1"/>
</dbReference>
<evidence type="ECO:0000256" key="1">
    <source>
        <dbReference type="ARBA" id="ARBA00004370"/>
    </source>
</evidence>
<feature type="domain" description="Protein kinase" evidence="9">
    <location>
        <begin position="312"/>
        <end position="584"/>
    </location>
</feature>
<protein>
    <recommendedName>
        <fullName evidence="9">Protein kinase domain-containing protein</fullName>
    </recommendedName>
</protein>
<comment type="caution">
    <text evidence="10">The sequence shown here is derived from an EMBL/GenBank/DDBJ whole genome shotgun (WGS) entry which is preliminary data.</text>
</comment>
<evidence type="ECO:0000256" key="7">
    <source>
        <dbReference type="SAM" id="Phobius"/>
    </source>
</evidence>
<feature type="signal peptide" evidence="8">
    <location>
        <begin position="1"/>
        <end position="23"/>
    </location>
</feature>
<sequence>MRATIISSSIFIVSLLILHSVIGFEVREIYPDERNALIELRDIVNSSLNLHANWTGPACNTKNQSRWEGVGCSDWHVTRLVLEGIQLSASLPPMLFHNLTFLNELSFRNNSLHGPLPNLANLMHLEYVFLSRNHFSGSIPSSYIDIPNLTELELQENDISGEIPPFNQQSLVSFNVSNNELQGPIPETTVLRRFTESSYANNSGLCGRDIRGLRPCPMAPAPAPAKPSRKKGNGALQPWSIGLIGVAAVLVPLCVILICLCYYLRVWKKHEEVPGGKQRWRDDSEITSGVELVFLDENWKQQQIFEVDDLLRSAAQVMGRGRLGSTYKAMLECGHVVAVKRLQELKVKSSKEFAQQMRLLGNMKHENLAEMISFYHSKEEKLIVYEYVAGGSLFSLLHENRVTVVGWKARVGMIKEIAKGLDYLHDQGHCHGNLNSSNVLINIHGNGDGIVKIKLTDYGFLPLASPHKLSVGRTPEFLQGKKLTSKADVYCFGILLLEIVTGRVPTTTTAGAGAEEEEEDLSGWVRAAVSIDWSTDILDLEIVGEKEGYDDMLRLTEIALECTDDLPDRRPSIAQLLPLLLTSF</sequence>
<dbReference type="PROSITE" id="PS50011">
    <property type="entry name" value="PROTEIN_KINASE_DOM"/>
    <property type="match status" value="1"/>
</dbReference>
<evidence type="ECO:0000256" key="5">
    <source>
        <dbReference type="ARBA" id="ARBA00022989"/>
    </source>
</evidence>
<proteinExistence type="predicted"/>